<keyword evidence="2" id="KW-1185">Reference proteome</keyword>
<reference evidence="1 2" key="1">
    <citation type="submission" date="2019-02" db="EMBL/GenBank/DDBJ databases">
        <title>Ureibacillus thermophilus.</title>
        <authorList>
            <person name="Sunny J.S."/>
            <person name="Natarajan A."/>
            <person name="Saleena L.M."/>
        </authorList>
    </citation>
    <scope>NUCLEOTIDE SEQUENCE [LARGE SCALE GENOMIC DNA]</scope>
    <source>
        <strain evidence="1 2">LM102</strain>
    </source>
</reference>
<organism evidence="1 2">
    <name type="scientific">Ureibacillus thermophilus</name>
    <dbReference type="NCBI Taxonomy" id="367743"/>
    <lineage>
        <taxon>Bacteria</taxon>
        <taxon>Bacillati</taxon>
        <taxon>Bacillota</taxon>
        <taxon>Bacilli</taxon>
        <taxon>Bacillales</taxon>
        <taxon>Caryophanaceae</taxon>
        <taxon>Ureibacillus</taxon>
    </lineage>
</organism>
<evidence type="ECO:0000313" key="1">
    <source>
        <dbReference type="EMBL" id="QBK26878.1"/>
    </source>
</evidence>
<dbReference type="Proteomes" id="UP000291151">
    <property type="component" value="Chromosome"/>
</dbReference>
<dbReference type="RefSeq" id="WP_208650557.1">
    <property type="nucleotide sequence ID" value="NZ_CP036528.1"/>
</dbReference>
<proteinExistence type="predicted"/>
<evidence type="ECO:0000313" key="2">
    <source>
        <dbReference type="Proteomes" id="UP000291151"/>
    </source>
</evidence>
<accession>A0A4P6UXH6</accession>
<dbReference type="KEGG" id="uth:DKZ56_14110"/>
<protein>
    <submittedName>
        <fullName evidence="1">Uncharacterized protein</fullName>
    </submittedName>
</protein>
<dbReference type="EMBL" id="CP036528">
    <property type="protein sequence ID" value="QBK26878.1"/>
    <property type="molecule type" value="Genomic_DNA"/>
</dbReference>
<sequence>MNCRTDGSSSTIKHSRAAKNFWQRVPKIYAHALTEASGKPVLEGWIHMPIVGNMVQYTKEDLVIKDWNKLSLG</sequence>
<gene>
    <name evidence="1" type="ORF">DKZ56_14110</name>
</gene>
<dbReference type="AlphaFoldDB" id="A0A4P6UXH6"/>
<name>A0A4P6UXH6_9BACL</name>